<keyword evidence="4" id="KW-0413">Isomerase</keyword>
<comment type="similarity">
    <text evidence="2">Belongs to the class-II fumarase/aspartase family.</text>
</comment>
<dbReference type="AlphaFoldDB" id="A0A0B2B7Y3"/>
<dbReference type="RefSeq" id="WP_039358426.1">
    <property type="nucleotide sequence ID" value="NZ_PGEZ01000001.1"/>
</dbReference>
<dbReference type="InterPro" id="IPR022761">
    <property type="entry name" value="Fumarate_lyase_N"/>
</dbReference>
<dbReference type="EMBL" id="PGEZ01000001">
    <property type="protein sequence ID" value="PJJ57543.1"/>
    <property type="molecule type" value="Genomic_DNA"/>
</dbReference>
<dbReference type="InterPro" id="IPR008948">
    <property type="entry name" value="L-Aspartase-like"/>
</dbReference>
<dbReference type="PRINTS" id="PR00149">
    <property type="entry name" value="FUMRATELYASE"/>
</dbReference>
<accession>A0A0B2B7Y3</accession>
<keyword evidence="5" id="KW-1185">Reference proteome</keyword>
<sequence length="429" mass="44363">MGDLLWPGDERAGDLASDDAFLAAMVRVEQAWLDALHGAGVAPTSTDLLGLVGLADADALASAAEAGGNPVIPLVRTMRERLSERGDEQAARWLHRGLTSQDVVDTGLVLALGDAADAVLDEMAAQARALLGLVERHRASAMTARTLTQHAVPTTFGLLAATWLTGVLDAADDLRRVRSALPIAFGGAGGTMSAATTLVRDAAVGARPVHAPPADRAALELVARCARALGLAVPTAPWHVVRSPLTRLGDALVTCSDAWGHIASDVLALGRPEIGEVAEPAADGKGGSSTMPNKRNPVLSVLIRRAAIAAPPLASTLHTAATLAVDQRSDGAWHAEWGTARTLARRALVAASHTTELLAGLEVDPRRMRERLEGVGAEVTAERRSMAALVGNAPAADSPDLILPDDLGAADAIVDVVLARARTSLEITG</sequence>
<dbReference type="PANTHER" id="PTHR43172">
    <property type="entry name" value="ADENYLOSUCCINATE LYASE"/>
    <property type="match status" value="1"/>
</dbReference>
<name>A0A0B2B7Y3_9ACTN</name>
<keyword evidence="1" id="KW-0456">Lyase</keyword>
<dbReference type="Proteomes" id="UP000230842">
    <property type="component" value="Unassembled WGS sequence"/>
</dbReference>
<proteinExistence type="inferred from homology"/>
<dbReference type="PROSITE" id="PS00163">
    <property type="entry name" value="FUMARATE_LYASES"/>
    <property type="match status" value="1"/>
</dbReference>
<dbReference type="GO" id="GO:0016853">
    <property type="term" value="F:isomerase activity"/>
    <property type="evidence" value="ECO:0007669"/>
    <property type="project" value="UniProtKB-KW"/>
</dbReference>
<feature type="domain" description="Fumarate lyase N-terminal" evidence="3">
    <location>
        <begin position="88"/>
        <end position="307"/>
    </location>
</feature>
<dbReference type="GO" id="GO:0016829">
    <property type="term" value="F:lyase activity"/>
    <property type="evidence" value="ECO:0007669"/>
    <property type="project" value="UniProtKB-KW"/>
</dbReference>
<dbReference type="PANTHER" id="PTHR43172:SF2">
    <property type="entry name" value="ADENYLOSUCCINATE LYASE C-TERMINAL DOMAIN-CONTAINING PROTEIN"/>
    <property type="match status" value="1"/>
</dbReference>
<evidence type="ECO:0000256" key="2">
    <source>
        <dbReference type="ARBA" id="ARBA00034772"/>
    </source>
</evidence>
<evidence type="ECO:0000259" key="3">
    <source>
        <dbReference type="Pfam" id="PF00206"/>
    </source>
</evidence>
<dbReference type="Gene3D" id="1.10.275.10">
    <property type="entry name" value="Fumarase/aspartase (N-terminal domain)"/>
    <property type="match status" value="1"/>
</dbReference>
<comment type="caution">
    <text evidence="4">The sequence shown here is derived from an EMBL/GenBank/DDBJ whole genome shotgun (WGS) entry which is preliminary data.</text>
</comment>
<gene>
    <name evidence="4" type="ORF">CLV56_1778</name>
</gene>
<dbReference type="SUPFAM" id="SSF48557">
    <property type="entry name" value="L-aspartase-like"/>
    <property type="match status" value="1"/>
</dbReference>
<organism evidence="4 5">
    <name type="scientific">Mumia flava</name>
    <dbReference type="NCBI Taxonomy" id="1348852"/>
    <lineage>
        <taxon>Bacteria</taxon>
        <taxon>Bacillati</taxon>
        <taxon>Actinomycetota</taxon>
        <taxon>Actinomycetes</taxon>
        <taxon>Propionibacteriales</taxon>
        <taxon>Nocardioidaceae</taxon>
        <taxon>Mumia</taxon>
    </lineage>
</organism>
<dbReference type="InterPro" id="IPR020557">
    <property type="entry name" value="Fumarate_lyase_CS"/>
</dbReference>
<dbReference type="Pfam" id="PF00206">
    <property type="entry name" value="Lyase_1"/>
    <property type="match status" value="1"/>
</dbReference>
<dbReference type="InterPro" id="IPR000362">
    <property type="entry name" value="Fumarate_lyase_fam"/>
</dbReference>
<evidence type="ECO:0000256" key="1">
    <source>
        <dbReference type="ARBA" id="ARBA00023239"/>
    </source>
</evidence>
<dbReference type="Gene3D" id="1.20.200.10">
    <property type="entry name" value="Fumarase/aspartase (Central domain)"/>
    <property type="match status" value="1"/>
</dbReference>
<dbReference type="InterPro" id="IPR024083">
    <property type="entry name" value="Fumarase/histidase_N"/>
</dbReference>
<dbReference type="OrthoDB" id="9768878at2"/>
<evidence type="ECO:0000313" key="5">
    <source>
        <dbReference type="Proteomes" id="UP000230842"/>
    </source>
</evidence>
<evidence type="ECO:0000313" key="4">
    <source>
        <dbReference type="EMBL" id="PJJ57543.1"/>
    </source>
</evidence>
<protein>
    <submittedName>
        <fullName evidence="4">3-carboxy-cis,cis-muconate cycloisomerase</fullName>
    </submittedName>
</protein>
<reference evidence="4 5" key="1">
    <citation type="submission" date="2017-11" db="EMBL/GenBank/DDBJ databases">
        <title>Genomic Encyclopedia of Archaeal and Bacterial Type Strains, Phase II (KMG-II): From Individual Species to Whole Genera.</title>
        <authorList>
            <person name="Goeker M."/>
        </authorList>
    </citation>
    <scope>NUCLEOTIDE SEQUENCE [LARGE SCALE GENOMIC DNA]</scope>
    <source>
        <strain evidence="4 5">DSM 27763</strain>
    </source>
</reference>